<dbReference type="InParanoid" id="D8PMB8"/>
<dbReference type="VEuPathDB" id="FungiDB:SCHCODRAFT_02487535"/>
<dbReference type="KEGG" id="scm:SCHCO_02487535"/>
<feature type="non-terminal residue" evidence="1">
    <location>
        <position position="301"/>
    </location>
</feature>
<sequence>MLSISCSHCSTLRPAVTRLRVNIVRWAREPRNIIDSLSITLTASNKHKRTLPSRPWSVHPSVDGPLDSLAYYRPSLTLLRSQQERQPGDEDSAHTLTIHSSSPIAIRLINRQASDHPTSGSPHAFRLSTSIADGRRILLRCCLLAVGFTGRGIQNRSEPDEVLGVIEVRKYVDFLRLPSRRRHARGYYSEGRDIMRYKTQLPMRWADSREAGHTMGDRPLRDTSPLRCLHAPPLLLWGGETMPVKYIDSGPFRHRAYVADAMQAGRPGLSNPLLTIAHRNLNVKHIVQDYISRIASNFSFD</sequence>
<accession>D8PMB8</accession>
<gene>
    <name evidence="1" type="ORF">SCHCODRAFT_103465</name>
</gene>
<evidence type="ECO:0000313" key="2">
    <source>
        <dbReference type="Proteomes" id="UP000007431"/>
    </source>
</evidence>
<evidence type="ECO:0000313" key="1">
    <source>
        <dbReference type="EMBL" id="EFJ02109.1"/>
    </source>
</evidence>
<dbReference type="Proteomes" id="UP000007431">
    <property type="component" value="Unassembled WGS sequence"/>
</dbReference>
<dbReference type="HOGENOM" id="CLU_855697_0_0_1"/>
<reference evidence="1 2" key="1">
    <citation type="journal article" date="2010" name="Nat. Biotechnol.">
        <title>Genome sequence of the model mushroom Schizophyllum commune.</title>
        <authorList>
            <person name="Ohm R.A."/>
            <person name="de Jong J.F."/>
            <person name="Lugones L.G."/>
            <person name="Aerts A."/>
            <person name="Kothe E."/>
            <person name="Stajich J.E."/>
            <person name="de Vries R.P."/>
            <person name="Record E."/>
            <person name="Levasseur A."/>
            <person name="Baker S.E."/>
            <person name="Bartholomew K.A."/>
            <person name="Coutinho P.M."/>
            <person name="Erdmann S."/>
            <person name="Fowler T.J."/>
            <person name="Gathman A.C."/>
            <person name="Lombard V."/>
            <person name="Henrissat B."/>
            <person name="Knabe N."/>
            <person name="Kuees U."/>
            <person name="Lilly W.W."/>
            <person name="Lindquist E."/>
            <person name="Lucas S."/>
            <person name="Magnuson J.K."/>
            <person name="Piumi F."/>
            <person name="Raudaskoski M."/>
            <person name="Salamov A."/>
            <person name="Schmutz J."/>
            <person name="Schwarze F.W.M.R."/>
            <person name="vanKuyk P.A."/>
            <person name="Horton J.S."/>
            <person name="Grigoriev I.V."/>
            <person name="Woesten H.A.B."/>
        </authorList>
    </citation>
    <scope>NUCLEOTIDE SEQUENCE [LARGE SCALE GENOMIC DNA]</scope>
    <source>
        <strain evidence="2">H4-8 / FGSC 9210</strain>
    </source>
</reference>
<keyword evidence="2" id="KW-1185">Reference proteome</keyword>
<dbReference type="GeneID" id="9589551"/>
<protein>
    <submittedName>
        <fullName evidence="1">Uncharacterized protein</fullName>
    </submittedName>
</protein>
<dbReference type="AlphaFoldDB" id="D8PMB8"/>
<proteinExistence type="predicted"/>
<dbReference type="EMBL" id="GL377302">
    <property type="protein sequence ID" value="EFJ02109.1"/>
    <property type="molecule type" value="Genomic_DNA"/>
</dbReference>
<organism evidence="2">
    <name type="scientific">Schizophyllum commune (strain H4-8 / FGSC 9210)</name>
    <name type="common">Split gill fungus</name>
    <dbReference type="NCBI Taxonomy" id="578458"/>
    <lineage>
        <taxon>Eukaryota</taxon>
        <taxon>Fungi</taxon>
        <taxon>Dikarya</taxon>
        <taxon>Basidiomycota</taxon>
        <taxon>Agaricomycotina</taxon>
        <taxon>Agaricomycetes</taxon>
        <taxon>Agaricomycetidae</taxon>
        <taxon>Agaricales</taxon>
        <taxon>Schizophyllaceae</taxon>
        <taxon>Schizophyllum</taxon>
    </lineage>
</organism>
<name>D8PMB8_SCHCM</name>